<dbReference type="Pfam" id="PF02267">
    <property type="entry name" value="Rib_hydrolayse"/>
    <property type="match status" value="1"/>
</dbReference>
<dbReference type="Proteomes" id="UP001652625">
    <property type="component" value="Chromosome 12"/>
</dbReference>
<dbReference type="RefSeq" id="XP_065668140.1">
    <property type="nucleotide sequence ID" value="XM_065812068.1"/>
</dbReference>
<evidence type="ECO:0000256" key="1">
    <source>
        <dbReference type="ARBA" id="ARBA00005406"/>
    </source>
</evidence>
<comment type="similarity">
    <text evidence="1">Belongs to the ADP-ribosyl cyclase family.</text>
</comment>
<name>A0ABM4D1L0_HYDVU</name>
<evidence type="ECO:0000256" key="2">
    <source>
        <dbReference type="ARBA" id="ARBA00022679"/>
    </source>
</evidence>
<dbReference type="InterPro" id="IPR003193">
    <property type="entry name" value="ADP-ribosyl_cyclase"/>
</dbReference>
<evidence type="ECO:0000313" key="8">
    <source>
        <dbReference type="RefSeq" id="XP_065668140.1"/>
    </source>
</evidence>
<dbReference type="PANTHER" id="PTHR10912:SF7">
    <property type="entry name" value="ADP-RIBOSYL CYCLASE_CYCLIC ADP-RIBOSE HYDROLASE"/>
    <property type="match status" value="1"/>
</dbReference>
<keyword evidence="2" id="KW-0808">Transferase</keyword>
<evidence type="ECO:0000256" key="4">
    <source>
        <dbReference type="ARBA" id="ARBA00023027"/>
    </source>
</evidence>
<accession>A0ABM4D1L0</accession>
<keyword evidence="5" id="KW-1015">Disulfide bond</keyword>
<evidence type="ECO:0000256" key="6">
    <source>
        <dbReference type="SAM" id="SignalP"/>
    </source>
</evidence>
<gene>
    <name evidence="8" type="primary">LOC124817494</name>
</gene>
<dbReference type="Gene3D" id="1.20.82.10">
    <property type="entry name" value="ADP Ribosyl Cyclase, Chain A, domain 1"/>
    <property type="match status" value="1"/>
</dbReference>
<dbReference type="Gene3D" id="3.40.50.720">
    <property type="entry name" value="NAD(P)-binding Rossmann-like Domain"/>
    <property type="match status" value="1"/>
</dbReference>
<keyword evidence="7" id="KW-1185">Reference proteome</keyword>
<keyword evidence="6" id="KW-0732">Signal</keyword>
<dbReference type="GeneID" id="124817494"/>
<evidence type="ECO:0000256" key="3">
    <source>
        <dbReference type="ARBA" id="ARBA00022801"/>
    </source>
</evidence>
<sequence length="335" mass="38590">MNVFVFFSVLKFILHIYAYVPWEFNGTTPNINEIIIGRCLQFKLVSYQNRNPALYVDADCKKVWDLFNSSFSFKDSCQNESNYESLFNLVGFKKLLTDQALFWSGTRQVVHDYTAVQNYFFTLEDTFAGYIVNNLQWCGCKSCQGGINFNSCNKSCTNYAFYSYWLKASKTFAENANGTAYVMVNGTTDSGLTAYYSKSYFGMVELPTMGQMKQVTQLVVIVVNNLDTKPKEKCGQGSLINLVQDAYKVGINKVKCIDQPVLSQQKTFFRSMFRCHDSTSLLNKKYMKIEVMFLLCSKYPKAKRCLSMSNANKIKSNRFFVLAFWSMVHFSWSFF</sequence>
<evidence type="ECO:0000313" key="7">
    <source>
        <dbReference type="Proteomes" id="UP001652625"/>
    </source>
</evidence>
<feature type="signal peptide" evidence="6">
    <location>
        <begin position="1"/>
        <end position="18"/>
    </location>
</feature>
<keyword evidence="3" id="KW-0378">Hydrolase</keyword>
<feature type="chain" id="PRO_5045155520" evidence="6">
    <location>
        <begin position="19"/>
        <end position="335"/>
    </location>
</feature>
<reference evidence="8" key="1">
    <citation type="submission" date="2025-08" db="UniProtKB">
        <authorList>
            <consortium name="RefSeq"/>
        </authorList>
    </citation>
    <scope>IDENTIFICATION</scope>
</reference>
<evidence type="ECO:0000256" key="5">
    <source>
        <dbReference type="ARBA" id="ARBA00023157"/>
    </source>
</evidence>
<proteinExistence type="inferred from homology"/>
<protein>
    <submittedName>
        <fullName evidence="8">ADP-ribosyl cyclase/cyclic ADP-ribose hydrolase-like isoform X2</fullName>
    </submittedName>
</protein>
<organism evidence="7 8">
    <name type="scientific">Hydra vulgaris</name>
    <name type="common">Hydra</name>
    <name type="synonym">Hydra attenuata</name>
    <dbReference type="NCBI Taxonomy" id="6087"/>
    <lineage>
        <taxon>Eukaryota</taxon>
        <taxon>Metazoa</taxon>
        <taxon>Cnidaria</taxon>
        <taxon>Hydrozoa</taxon>
        <taxon>Hydroidolina</taxon>
        <taxon>Anthoathecata</taxon>
        <taxon>Aplanulata</taxon>
        <taxon>Hydridae</taxon>
        <taxon>Hydra</taxon>
    </lineage>
</organism>
<dbReference type="SUPFAM" id="SSF52309">
    <property type="entry name" value="N-(deoxy)ribosyltransferase-like"/>
    <property type="match status" value="1"/>
</dbReference>
<dbReference type="PANTHER" id="PTHR10912">
    <property type="entry name" value="ADP-RIBOSYL CYCLASE"/>
    <property type="match status" value="1"/>
</dbReference>
<keyword evidence="4" id="KW-0520">NAD</keyword>